<dbReference type="EMBL" id="CP007174">
    <property type="protein sequence ID" value="AIF83127.1"/>
    <property type="molecule type" value="Genomic_DNA"/>
</dbReference>
<dbReference type="InterPro" id="IPR026870">
    <property type="entry name" value="Zinc_ribbon_dom"/>
</dbReference>
<dbReference type="GeneID" id="41596876"/>
<dbReference type="eggNOG" id="arCOG08023">
    <property type="taxonomic scope" value="Archaea"/>
</dbReference>
<dbReference type="STRING" id="1459636.NTE_01054"/>
<protein>
    <recommendedName>
        <fullName evidence="1">Zinc-ribbon domain-containing protein</fullName>
    </recommendedName>
</protein>
<accession>A0A075MQH6</accession>
<proteinExistence type="predicted"/>
<feature type="domain" description="Zinc-ribbon" evidence="1">
    <location>
        <begin position="218"/>
        <end position="240"/>
    </location>
</feature>
<evidence type="ECO:0000313" key="2">
    <source>
        <dbReference type="EMBL" id="AIF83127.1"/>
    </source>
</evidence>
<evidence type="ECO:0000313" key="3">
    <source>
        <dbReference type="Proteomes" id="UP000028194"/>
    </source>
</evidence>
<dbReference type="KEGG" id="nev:NTE_01054"/>
<dbReference type="Proteomes" id="UP000028194">
    <property type="component" value="Chromosome"/>
</dbReference>
<keyword evidence="3" id="KW-1185">Reference proteome</keyword>
<gene>
    <name evidence="2" type="ORF">NTE_01054</name>
</gene>
<sequence>MMTEDMAEKKLRGSGGYAIAKVSDEEQKMANLGGPELFLAGIGRLDTGRFVKYFCNKCERDFEGAPTLSYDNPNEDLGEGVTLVEKGEYKCRACNATIAQYRKFNAPAQTPQVAPKAEAAPAPESAITPVPAAVISPTQDGGFVSISQLVGMAAYDGEAMLVGKIEEVGLRKQGGRATISVKIVSSAGDKKEVQWDGISKIGDIVLLKAGGAPATAGKCPSCGYQNEAGAAFCEECGTKL</sequence>
<dbReference type="HOGENOM" id="CLU_1154315_0_0_2"/>
<name>A0A075MQH6_9ARCH</name>
<organism evidence="2 3">
    <name type="scientific">Candidatus Nitrososphaera evergladensis SR1</name>
    <dbReference type="NCBI Taxonomy" id="1459636"/>
    <lineage>
        <taxon>Archaea</taxon>
        <taxon>Nitrososphaerota</taxon>
        <taxon>Nitrososphaeria</taxon>
        <taxon>Nitrososphaerales</taxon>
        <taxon>Nitrososphaeraceae</taxon>
        <taxon>Nitrososphaera</taxon>
    </lineage>
</organism>
<dbReference type="RefSeq" id="WP_148699952.1">
    <property type="nucleotide sequence ID" value="NZ_CP007174.1"/>
</dbReference>
<reference evidence="2 3" key="1">
    <citation type="journal article" date="2014" name="PLoS ONE">
        <title>Genome Sequence of Candidatus Nitrososphaera evergladensis from Group I.1b Enriched from Everglades Soil Reveals Novel Genomic Features of the Ammonia-Oxidizing Archaea.</title>
        <authorList>
            <person name="Zhalnina K.V."/>
            <person name="Dias R."/>
            <person name="Leonard M.T."/>
            <person name="Dorr de Quadros P."/>
            <person name="Camargo F.A."/>
            <person name="Drew J.C."/>
            <person name="Farmerie W.G."/>
            <person name="Daroub S.H."/>
            <person name="Triplett E.W."/>
        </authorList>
    </citation>
    <scope>NUCLEOTIDE SEQUENCE [LARGE SCALE GENOMIC DNA]</scope>
    <source>
        <strain evidence="2 3">SR1</strain>
    </source>
</reference>
<evidence type="ECO:0000259" key="1">
    <source>
        <dbReference type="Pfam" id="PF13240"/>
    </source>
</evidence>
<dbReference type="AlphaFoldDB" id="A0A075MQH6"/>
<dbReference type="OrthoDB" id="9907at2157"/>
<dbReference type="Pfam" id="PF13240">
    <property type="entry name" value="Zn_Ribbon_1"/>
    <property type="match status" value="1"/>
</dbReference>